<dbReference type="Gene3D" id="1.25.40.20">
    <property type="entry name" value="Ankyrin repeat-containing domain"/>
    <property type="match status" value="3"/>
</dbReference>
<evidence type="ECO:0000313" key="5">
    <source>
        <dbReference type="EMBL" id="KAK4447663.1"/>
    </source>
</evidence>
<keyword evidence="2 3" id="KW-0040">ANK repeat</keyword>
<dbReference type="PRINTS" id="PR01415">
    <property type="entry name" value="ANKYRIN"/>
</dbReference>
<dbReference type="SUPFAM" id="SSF48403">
    <property type="entry name" value="Ankyrin repeat"/>
    <property type="match status" value="3"/>
</dbReference>
<feature type="repeat" description="ANK" evidence="3">
    <location>
        <begin position="1447"/>
        <end position="1479"/>
    </location>
</feature>
<feature type="region of interest" description="Disordered" evidence="4">
    <location>
        <begin position="1719"/>
        <end position="1745"/>
    </location>
</feature>
<evidence type="ECO:0000256" key="1">
    <source>
        <dbReference type="ARBA" id="ARBA00022737"/>
    </source>
</evidence>
<dbReference type="PANTHER" id="PTHR24198:SF165">
    <property type="entry name" value="ANKYRIN REPEAT-CONTAINING PROTEIN-RELATED"/>
    <property type="match status" value="1"/>
</dbReference>
<proteinExistence type="predicted"/>
<gene>
    <name evidence="5" type="ORF">QBC34DRAFT_382067</name>
</gene>
<evidence type="ECO:0000256" key="3">
    <source>
        <dbReference type="PROSITE-ProRule" id="PRU00023"/>
    </source>
</evidence>
<accession>A0AAV9GHI4</accession>
<keyword evidence="1" id="KW-0677">Repeat</keyword>
<evidence type="ECO:0000256" key="4">
    <source>
        <dbReference type="SAM" id="MobiDB-lite"/>
    </source>
</evidence>
<feature type="compositionally biased region" description="Acidic residues" evidence="4">
    <location>
        <begin position="1158"/>
        <end position="1172"/>
    </location>
</feature>
<feature type="repeat" description="ANK" evidence="3">
    <location>
        <begin position="806"/>
        <end position="838"/>
    </location>
</feature>
<feature type="region of interest" description="Disordered" evidence="4">
    <location>
        <begin position="596"/>
        <end position="643"/>
    </location>
</feature>
<dbReference type="Pfam" id="PF26128">
    <property type="entry name" value="Gad2"/>
    <property type="match status" value="1"/>
</dbReference>
<feature type="compositionally biased region" description="Acidic residues" evidence="4">
    <location>
        <begin position="620"/>
        <end position="641"/>
    </location>
</feature>
<dbReference type="Proteomes" id="UP001321760">
    <property type="component" value="Unassembled WGS sequence"/>
</dbReference>
<keyword evidence="6" id="KW-1185">Reference proteome</keyword>
<reference evidence="5" key="1">
    <citation type="journal article" date="2023" name="Mol. Phylogenet. Evol.">
        <title>Genome-scale phylogeny and comparative genomics of the fungal order Sordariales.</title>
        <authorList>
            <person name="Hensen N."/>
            <person name="Bonometti L."/>
            <person name="Westerberg I."/>
            <person name="Brannstrom I.O."/>
            <person name="Guillou S."/>
            <person name="Cros-Aarteil S."/>
            <person name="Calhoun S."/>
            <person name="Haridas S."/>
            <person name="Kuo A."/>
            <person name="Mondo S."/>
            <person name="Pangilinan J."/>
            <person name="Riley R."/>
            <person name="LaButti K."/>
            <person name="Andreopoulos B."/>
            <person name="Lipzen A."/>
            <person name="Chen C."/>
            <person name="Yan M."/>
            <person name="Daum C."/>
            <person name="Ng V."/>
            <person name="Clum A."/>
            <person name="Steindorff A."/>
            <person name="Ohm R.A."/>
            <person name="Martin F."/>
            <person name="Silar P."/>
            <person name="Natvig D.O."/>
            <person name="Lalanne C."/>
            <person name="Gautier V."/>
            <person name="Ament-Velasquez S.L."/>
            <person name="Kruys A."/>
            <person name="Hutchinson M.I."/>
            <person name="Powell A.J."/>
            <person name="Barry K."/>
            <person name="Miller A.N."/>
            <person name="Grigoriev I.V."/>
            <person name="Debuchy R."/>
            <person name="Gladieux P."/>
            <person name="Hiltunen Thoren M."/>
            <person name="Johannesson H."/>
        </authorList>
    </citation>
    <scope>NUCLEOTIDE SEQUENCE</scope>
    <source>
        <strain evidence="5">PSN243</strain>
    </source>
</reference>
<feature type="repeat" description="ANK" evidence="3">
    <location>
        <begin position="535"/>
        <end position="567"/>
    </location>
</feature>
<feature type="region of interest" description="Disordered" evidence="4">
    <location>
        <begin position="1148"/>
        <end position="1178"/>
    </location>
</feature>
<comment type="caution">
    <text evidence="5">The sequence shown here is derived from an EMBL/GenBank/DDBJ whole genome shotgun (WGS) entry which is preliminary data.</text>
</comment>
<dbReference type="PROSITE" id="PS50297">
    <property type="entry name" value="ANK_REP_REGION"/>
    <property type="match status" value="4"/>
</dbReference>
<reference evidence="5" key="2">
    <citation type="submission" date="2023-05" db="EMBL/GenBank/DDBJ databases">
        <authorList>
            <consortium name="Lawrence Berkeley National Laboratory"/>
            <person name="Steindorff A."/>
            <person name="Hensen N."/>
            <person name="Bonometti L."/>
            <person name="Westerberg I."/>
            <person name="Brannstrom I.O."/>
            <person name="Guillou S."/>
            <person name="Cros-Aarteil S."/>
            <person name="Calhoun S."/>
            <person name="Haridas S."/>
            <person name="Kuo A."/>
            <person name="Mondo S."/>
            <person name="Pangilinan J."/>
            <person name="Riley R."/>
            <person name="Labutti K."/>
            <person name="Andreopoulos B."/>
            <person name="Lipzen A."/>
            <person name="Chen C."/>
            <person name="Yanf M."/>
            <person name="Daum C."/>
            <person name="Ng V."/>
            <person name="Clum A."/>
            <person name="Ohm R."/>
            <person name="Martin F."/>
            <person name="Silar P."/>
            <person name="Natvig D."/>
            <person name="Lalanne C."/>
            <person name="Gautier V."/>
            <person name="Ament-Velasquez S.L."/>
            <person name="Kruys A."/>
            <person name="Hutchinson M.I."/>
            <person name="Powell A.J."/>
            <person name="Barry K."/>
            <person name="Miller A.N."/>
            <person name="Grigoriev I.V."/>
            <person name="Debuchy R."/>
            <person name="Gladieux P."/>
            <person name="Thoren M.H."/>
            <person name="Johannesson H."/>
        </authorList>
    </citation>
    <scope>NUCLEOTIDE SEQUENCE</scope>
    <source>
        <strain evidence="5">PSN243</strain>
    </source>
</reference>
<dbReference type="Pfam" id="PF12796">
    <property type="entry name" value="Ank_2"/>
    <property type="match status" value="1"/>
</dbReference>
<dbReference type="Pfam" id="PF00023">
    <property type="entry name" value="Ank"/>
    <property type="match status" value="2"/>
</dbReference>
<protein>
    <submittedName>
        <fullName evidence="5">Ankycorbin</fullName>
    </submittedName>
</protein>
<dbReference type="SMART" id="SM00248">
    <property type="entry name" value="ANK"/>
    <property type="match status" value="10"/>
</dbReference>
<evidence type="ECO:0000256" key="2">
    <source>
        <dbReference type="ARBA" id="ARBA00023043"/>
    </source>
</evidence>
<dbReference type="PANTHER" id="PTHR24198">
    <property type="entry name" value="ANKYRIN REPEAT AND PROTEIN KINASE DOMAIN-CONTAINING PROTEIN"/>
    <property type="match status" value="1"/>
</dbReference>
<name>A0AAV9GHI4_9PEZI</name>
<evidence type="ECO:0000313" key="6">
    <source>
        <dbReference type="Proteomes" id="UP001321760"/>
    </source>
</evidence>
<feature type="compositionally biased region" description="Basic and acidic residues" evidence="4">
    <location>
        <begin position="1735"/>
        <end position="1745"/>
    </location>
</feature>
<dbReference type="InterPro" id="IPR036770">
    <property type="entry name" value="Ankyrin_rpt-contain_sf"/>
</dbReference>
<dbReference type="EMBL" id="MU865948">
    <property type="protein sequence ID" value="KAK4447663.1"/>
    <property type="molecule type" value="Genomic_DNA"/>
</dbReference>
<organism evidence="5 6">
    <name type="scientific">Podospora aff. communis PSN243</name>
    <dbReference type="NCBI Taxonomy" id="3040156"/>
    <lineage>
        <taxon>Eukaryota</taxon>
        <taxon>Fungi</taxon>
        <taxon>Dikarya</taxon>
        <taxon>Ascomycota</taxon>
        <taxon>Pezizomycotina</taxon>
        <taxon>Sordariomycetes</taxon>
        <taxon>Sordariomycetidae</taxon>
        <taxon>Sordariales</taxon>
        <taxon>Podosporaceae</taxon>
        <taxon>Podospora</taxon>
    </lineage>
</organism>
<dbReference type="InterPro" id="IPR002110">
    <property type="entry name" value="Ankyrin_rpt"/>
</dbReference>
<feature type="repeat" description="ANK" evidence="3">
    <location>
        <begin position="568"/>
        <end position="593"/>
    </location>
</feature>
<dbReference type="PROSITE" id="PS50088">
    <property type="entry name" value="ANK_REPEAT"/>
    <property type="match status" value="4"/>
</dbReference>
<sequence length="1765" mass="198189">MSSTAPELPVPLVDLVKHVAGHPDTPLPELMEPYRRYEAHLRQAFAQEPESELLKDPYVNVLPLFTEDTSSIKVRGRHLEDESSEEKAKYIMPLPKDVRRPDGSPAVVSNLKEFQRNFSVFSESSLAELDWSNVVAAGSSVVNCLLPVPEQYNGTKRMLREFYHEKFSPASDVDLFLYGLAEEEAVEKIKSIEASVRDVLLTETTTVRTKNAVTICSQYPTRHIQIVLRIYKSVSEILTGFDIDCSGAAYDGKQVYCTPRALQSYISQVNHIDLTRRSPSYENRLSKYSHRGFEVYWPDLDRSRVDPTIFERSFQRTLGLARLLVLERLPTTSSRDAYLDKRRAERGRPAINRYNRYANALPGNIKEEHEDEIADWLNSDDVSNYHTFTVPYGPRFTAKKIEKFCYTKDLLLNAEWNQKDDREVYLHRHPAFFGRVEDVVNDCCGYCPVPKTDEEKEIAEQEAKHYVSGKISFMKDDPGRQEIGSFNPLTDDDWTEMAYVGNTSRLCSAIVGGDLKEVEAWLAQEDANPDTRDFTGRTPLHLAVMSSTPDIVRRLVDAGARLVARLADGRTALHLAAARGNVEIVKILMDKSVANEAEFEEKKDQRRKARKAEESKGEDSDAEMVDEQDSDAEMVDAAESDVDMRSMTTNSFVEVKDKSDSNEEVALDAEDEPDFFDVNVVAWDTPCSPMHLAITEGHEEVVKTLCQDYGADILLPVKFMTSQNVPSGSLLTLVLALALPVEKAVSMTKTLLSLGATSAQADMNGITAFQQYVEQNANSLIQTLLEMDRTGSKNAINYVLAPEHGTAQTPLQAAVREGNLTMAVQLLEHGAATEVDFESWLKSARQSTWGDRLSTLEANKNKFNILMEQPLIVALRSPKPEAALLLLERGADPNIITSTSYSCMQRTWQRYGGESALDLVVDQLKTLRKYQGEEAATFVRPVQPEGIDNYLGSFKEGTYQHWAVSDDIEKKQKSYRERLERYKENLTKSTAIVEGTDEKMAAIKEAIATLEKIETVMREKGAKTFSQLFPDYRADEERSPPFKWRSVNRDTSTTDAYKYVFSFRSVTDVTDARHVAYLELFEAAWAGDVEKIKKLTLTSWDEEQKEGPLKIAVSDQNNNTPFSLAFFRGHHAVARAILDISQAQYAPEEKPKKRFSANDDDEDEYSDDESDSGDSQPQIFSQVVGGDFTIDNVGEVSMKVKSHTRPLHLLGWSCRSINKDGTMGDSGSPFTHVIKDNDLNGLKVLLGWAEHFGSQKLEEDEEPFTFIAFPDGDFNLAVELGRTELLSEVIKRTGAGLPLELMVKQSGIELREKPRYYQGLTVYGKKRNDWATAGRESGRREGGTKTSPLLLAALAGCLESVEWWLTDIPLRHYLHFAKSRAARSDPRVKHLESLSGGIEGAITKWLDDQSDLVIHAAILAAPSKKATELVSYLVQSRPGLIEAKSVQQMTPLQTACFLGRLDIVEILVKAGANQLTKESGWKNLLHSALHFSPKAKQLQMLLDPLDRDVIIRMLRERSSLDTLGRTPLHLWIGNAVNTSRYAKTDDILDMLNLLLGLSSEASARALQMLDAAGDTPLHTLVFKSTEDALAMARVIVTLDPNLLFRENAVGRTPIEVAREMFVNSKIKPSNEGVYWPDESVKNLPNAAPGTFLKTDQNEAREHEDSSTVAKMWRLFEDTLSKFSTEPKRRLVSLYEANDVAKRLGEEHMRSRYQFQVRNVSDSDDEKASEAAGCEEVPRGRKRKGDDIVSQTIDFGVSHAWKKPKA</sequence>